<dbReference type="PANTHER" id="PTHR33198:SF19">
    <property type="entry name" value="CCHC-TYPE DOMAIN-CONTAINING PROTEIN"/>
    <property type="match status" value="1"/>
</dbReference>
<evidence type="ECO:0000313" key="1">
    <source>
        <dbReference type="EMBL" id="UYV82261.1"/>
    </source>
</evidence>
<proteinExistence type="predicted"/>
<sequence length="216" mass="24917">MKLTAIFRKKIKLKETNKVRGFFVSIPLVRVLDAPVNSGSIFPIWLMSRSETMLHHGKPFLCILPRRFVFLESGPKETACLSKWQVLASLKILIYLSLKWIAYLERINFYFVANGIEKIEQKKAILLTLIGPETFSLARSLAAPKSLNEIDFSELIKLLTDHFCPKPQVIVQRYHFNKKNQGLESVSAYVAELRKLSENCEFVDLDDRLRIDWCVA</sequence>
<evidence type="ECO:0008006" key="3">
    <source>
        <dbReference type="Google" id="ProtNLM"/>
    </source>
</evidence>
<dbReference type="Proteomes" id="UP001235939">
    <property type="component" value="Chromosome 21"/>
</dbReference>
<dbReference type="PANTHER" id="PTHR33198">
    <property type="entry name" value="ANK_REP_REGION DOMAIN-CONTAINING PROTEIN-RELATED"/>
    <property type="match status" value="1"/>
</dbReference>
<organism evidence="1 2">
    <name type="scientific">Cordylochernes scorpioides</name>
    <dbReference type="NCBI Taxonomy" id="51811"/>
    <lineage>
        <taxon>Eukaryota</taxon>
        <taxon>Metazoa</taxon>
        <taxon>Ecdysozoa</taxon>
        <taxon>Arthropoda</taxon>
        <taxon>Chelicerata</taxon>
        <taxon>Arachnida</taxon>
        <taxon>Pseudoscorpiones</taxon>
        <taxon>Cheliferoidea</taxon>
        <taxon>Chernetidae</taxon>
        <taxon>Cordylochernes</taxon>
    </lineage>
</organism>
<reference evidence="1 2" key="1">
    <citation type="submission" date="2022-01" db="EMBL/GenBank/DDBJ databases">
        <title>A chromosomal length assembly of Cordylochernes scorpioides.</title>
        <authorList>
            <person name="Zeh D."/>
            <person name="Zeh J."/>
        </authorList>
    </citation>
    <scope>NUCLEOTIDE SEQUENCE [LARGE SCALE GENOMIC DNA]</scope>
    <source>
        <strain evidence="1">IN4F17</strain>
        <tissue evidence="1">Whole Body</tissue>
    </source>
</reference>
<name>A0ABY6LPN5_9ARAC</name>
<evidence type="ECO:0000313" key="2">
    <source>
        <dbReference type="Proteomes" id="UP001235939"/>
    </source>
</evidence>
<keyword evidence="2" id="KW-1185">Reference proteome</keyword>
<dbReference type="EMBL" id="CP092883">
    <property type="protein sequence ID" value="UYV82261.1"/>
    <property type="molecule type" value="Genomic_DNA"/>
</dbReference>
<accession>A0ABY6LPN5</accession>
<protein>
    <recommendedName>
        <fullName evidence="3">Retrotransposon gag domain-containing protein</fullName>
    </recommendedName>
</protein>
<gene>
    <name evidence="1" type="ORF">LAZ67_21001490</name>
</gene>